<feature type="transmembrane region" description="Helical" evidence="1">
    <location>
        <begin position="21"/>
        <end position="42"/>
    </location>
</feature>
<feature type="transmembrane region" description="Helical" evidence="1">
    <location>
        <begin position="97"/>
        <end position="121"/>
    </location>
</feature>
<evidence type="ECO:0000313" key="3">
    <source>
        <dbReference type="Proteomes" id="UP000248161"/>
    </source>
</evidence>
<evidence type="ECO:0000256" key="1">
    <source>
        <dbReference type="SAM" id="Phobius"/>
    </source>
</evidence>
<dbReference type="AlphaFoldDB" id="A0A2V3HTW1"/>
<dbReference type="Proteomes" id="UP000248161">
    <property type="component" value="Unassembled WGS sequence"/>
</dbReference>
<keyword evidence="1" id="KW-1133">Transmembrane helix</keyword>
<name>A0A2V3HTW1_9ARCH</name>
<keyword evidence="1" id="KW-0472">Membrane</keyword>
<feature type="transmembrane region" description="Helical" evidence="1">
    <location>
        <begin position="260"/>
        <end position="277"/>
    </location>
</feature>
<organism evidence="2 3">
    <name type="scientific">Candidatus Thalassarchaeum betae</name>
    <dbReference type="NCBI Taxonomy" id="2599289"/>
    <lineage>
        <taxon>Archaea</taxon>
        <taxon>Methanobacteriati</taxon>
        <taxon>Thermoplasmatota</taxon>
        <taxon>Candidatus Poseidoniia</taxon>
        <taxon>Candidatus Poseidoniales</taxon>
        <taxon>Candidatus Thalassarchaeaceae</taxon>
        <taxon>Candidatus Thalassarchaeum</taxon>
    </lineage>
</organism>
<sequence length="294" mass="33567">MSEGMKLPMKKGFGATDRVDDWWKSPSAMAAYLGIMIVYSTWRGMMEADFWFFEEFGRSAGHQTMWIESEGSHVLSPLFSPLVIPGGDGLGSMVPLWLAWMSPAMFILIFPIGFRATCYYYRKAYYRAFMQQPTGCAVSKPWDEYSGETGLLVVQNLHRYFMYVALIYLPILSYDVWMSVNFHESASDFNLGSTDAYGVSVGSLILLINVIFLAGYTFGCHAFRHVVGGGANEWTATPMSRLKYKLWKFSTSFNESHREWALYSLFWVMLADFYIYACTDPMFGWTDVILWGGL</sequence>
<comment type="caution">
    <text evidence="2">The sequence shown here is derived from an EMBL/GenBank/DDBJ whole genome shotgun (WGS) entry which is preliminary data.</text>
</comment>
<protein>
    <recommendedName>
        <fullName evidence="4">Succinate dehydrogenase</fullName>
    </recommendedName>
</protein>
<proteinExistence type="predicted"/>
<evidence type="ECO:0000313" key="2">
    <source>
        <dbReference type="EMBL" id="PXF22554.1"/>
    </source>
</evidence>
<evidence type="ECO:0008006" key="4">
    <source>
        <dbReference type="Google" id="ProtNLM"/>
    </source>
</evidence>
<keyword evidence="1" id="KW-0812">Transmembrane</keyword>
<feature type="transmembrane region" description="Helical" evidence="1">
    <location>
        <begin position="160"/>
        <end position="177"/>
    </location>
</feature>
<gene>
    <name evidence="2" type="ORF">CXX69_01075</name>
</gene>
<dbReference type="EMBL" id="PSPG01000001">
    <property type="protein sequence ID" value="PXF22554.1"/>
    <property type="molecule type" value="Genomic_DNA"/>
</dbReference>
<reference evidence="2 3" key="1">
    <citation type="journal article" date="2015" name="Nat. Commun.">
        <title>Genomic and transcriptomic evidence for scavenging of diverse organic compounds by widespread deep-sea archaea.</title>
        <authorList>
            <person name="Li M."/>
            <person name="Baker B.J."/>
            <person name="Anantharaman K."/>
            <person name="Jain S."/>
            <person name="Breier J.A."/>
            <person name="Dick G.J."/>
        </authorList>
    </citation>
    <scope>NUCLEOTIDE SEQUENCE [LARGE SCALE GENOMIC DNA]</scope>
    <source>
        <strain evidence="2">Cayman_51_deep</strain>
    </source>
</reference>
<feature type="transmembrane region" description="Helical" evidence="1">
    <location>
        <begin position="197"/>
        <end position="218"/>
    </location>
</feature>
<dbReference type="RefSeq" id="WP_338171466.1">
    <property type="nucleotide sequence ID" value="NZ_JAKUUN010000020.1"/>
</dbReference>
<accession>A0A2V3HTW1</accession>